<dbReference type="AlphaFoldDB" id="A0A8J2JGW2"/>
<proteinExistence type="predicted"/>
<evidence type="ECO:0000313" key="1">
    <source>
        <dbReference type="EMBL" id="CAG7720010.1"/>
    </source>
</evidence>
<keyword evidence="2" id="KW-1185">Reference proteome</keyword>
<sequence length="35" mass="3934">MSGEAGYFFTNLCCAVTFIQNNLNAESLNMPEKEF</sequence>
<dbReference type="OrthoDB" id="300289at2759"/>
<gene>
    <name evidence="1" type="ORF">AFUS01_LOCUS9303</name>
</gene>
<reference evidence="1" key="1">
    <citation type="submission" date="2021-06" db="EMBL/GenBank/DDBJ databases">
        <authorList>
            <person name="Hodson N. C."/>
            <person name="Mongue J. A."/>
            <person name="Jaron S. K."/>
        </authorList>
    </citation>
    <scope>NUCLEOTIDE SEQUENCE</scope>
</reference>
<accession>A0A8J2JGW2</accession>
<evidence type="ECO:0000313" key="2">
    <source>
        <dbReference type="Proteomes" id="UP000708208"/>
    </source>
</evidence>
<evidence type="ECO:0008006" key="3">
    <source>
        <dbReference type="Google" id="ProtNLM"/>
    </source>
</evidence>
<dbReference type="Proteomes" id="UP000708208">
    <property type="component" value="Unassembled WGS sequence"/>
</dbReference>
<organism evidence="1 2">
    <name type="scientific">Allacma fusca</name>
    <dbReference type="NCBI Taxonomy" id="39272"/>
    <lineage>
        <taxon>Eukaryota</taxon>
        <taxon>Metazoa</taxon>
        <taxon>Ecdysozoa</taxon>
        <taxon>Arthropoda</taxon>
        <taxon>Hexapoda</taxon>
        <taxon>Collembola</taxon>
        <taxon>Symphypleona</taxon>
        <taxon>Sminthuridae</taxon>
        <taxon>Allacma</taxon>
    </lineage>
</organism>
<feature type="non-terminal residue" evidence="1">
    <location>
        <position position="35"/>
    </location>
</feature>
<name>A0A8J2JGW2_9HEXA</name>
<comment type="caution">
    <text evidence="1">The sequence shown here is derived from an EMBL/GenBank/DDBJ whole genome shotgun (WGS) entry which is preliminary data.</text>
</comment>
<dbReference type="EMBL" id="CAJVCH010066323">
    <property type="protein sequence ID" value="CAG7720010.1"/>
    <property type="molecule type" value="Genomic_DNA"/>
</dbReference>
<protein>
    <recommendedName>
        <fullName evidence="3">VPS9 domain-containing protein</fullName>
    </recommendedName>
</protein>